<dbReference type="Gene3D" id="3.40.640.10">
    <property type="entry name" value="Type I PLP-dependent aspartate aminotransferase-like (Major domain)"/>
    <property type="match status" value="1"/>
</dbReference>
<dbReference type="InterPro" id="IPR015424">
    <property type="entry name" value="PyrdxlP-dep_Trfase"/>
</dbReference>
<dbReference type="OrthoDB" id="9802328at2"/>
<evidence type="ECO:0000256" key="3">
    <source>
        <dbReference type="ARBA" id="ARBA00023015"/>
    </source>
</evidence>
<comment type="similarity">
    <text evidence="1">In the C-terminal section; belongs to the class-I pyridoxal-phosphate-dependent aminotransferase family.</text>
</comment>
<dbReference type="Gene3D" id="3.90.1150.10">
    <property type="entry name" value="Aspartate Aminotransferase, domain 1"/>
    <property type="match status" value="1"/>
</dbReference>
<dbReference type="InterPro" id="IPR004839">
    <property type="entry name" value="Aminotransferase_I/II_large"/>
</dbReference>
<dbReference type="Pfam" id="PF00155">
    <property type="entry name" value="Aminotran_1_2"/>
    <property type="match status" value="1"/>
</dbReference>
<keyword evidence="4" id="KW-0238">DNA-binding</keyword>
<evidence type="ECO:0000313" key="7">
    <source>
        <dbReference type="EMBL" id="PKU23309.1"/>
    </source>
</evidence>
<dbReference type="PANTHER" id="PTHR46577:SF2">
    <property type="entry name" value="TRANSCRIPTIONAL REGULATORY PROTEIN"/>
    <property type="match status" value="1"/>
</dbReference>
<dbReference type="GO" id="GO:0003677">
    <property type="term" value="F:DNA binding"/>
    <property type="evidence" value="ECO:0007669"/>
    <property type="project" value="UniProtKB-KW"/>
</dbReference>
<keyword evidence="8" id="KW-1185">Reference proteome</keyword>
<dbReference type="SUPFAM" id="SSF46785">
    <property type="entry name" value="Winged helix' DNA-binding domain"/>
    <property type="match status" value="1"/>
</dbReference>
<dbReference type="InterPro" id="IPR036390">
    <property type="entry name" value="WH_DNA-bd_sf"/>
</dbReference>
<organism evidence="7 8">
    <name type="scientific">Telmatospirillum siberiense</name>
    <dbReference type="NCBI Taxonomy" id="382514"/>
    <lineage>
        <taxon>Bacteria</taxon>
        <taxon>Pseudomonadati</taxon>
        <taxon>Pseudomonadota</taxon>
        <taxon>Alphaproteobacteria</taxon>
        <taxon>Rhodospirillales</taxon>
        <taxon>Rhodospirillaceae</taxon>
        <taxon>Telmatospirillum</taxon>
    </lineage>
</organism>
<sequence>MKIDLATQAGRTIVDQVVAAIAEGVESRNLPPGRKLPSIRAFAEANDISKSTVVEAYDRLVARGLLESRHKVGFFVAGQRPPFDLSEPDPARDRDIDPMWMVRQSVEVDSHCLKPGCGWLPAEWLGGDGLRRGFRALARAPQSQIIDYGRPLGYAPLRTQLQRIFAERSIEAGLGQIMLTDSGTQAIDLINRLLIQPGDTVFVDDPCYFNYLCNLRAHRAKVVGIPFRPNGPDPDIFAAEAARHHPRLYLSNATLHNPTGATMSPAVAHRLLKHAEDFDITIVEDDIFADFEEHPTPRLASLDQLKRVIYVGSFSKTMSSAMRCGHIAARADLIEGLTDLKLATMISNNEISAQVMHELLTDGSYRKHVEALRGRLRKAGAEVRRSLADIGLGLWTDPRGGAFLWAVLPEGRDSSVIAKRALAEGISLAPGNAFSVSQTAGRYLRFNVAQSGHQRIYEVLRRILGT</sequence>
<keyword evidence="3" id="KW-0805">Transcription regulation</keyword>
<keyword evidence="2" id="KW-0663">Pyridoxal phosphate</keyword>
<feature type="domain" description="HTH gntR-type" evidence="6">
    <location>
        <begin position="11"/>
        <end position="79"/>
    </location>
</feature>
<proteinExistence type="inferred from homology"/>
<dbReference type="Pfam" id="PF00392">
    <property type="entry name" value="GntR"/>
    <property type="match status" value="1"/>
</dbReference>
<dbReference type="EMBL" id="PIUM01000021">
    <property type="protein sequence ID" value="PKU23309.1"/>
    <property type="molecule type" value="Genomic_DNA"/>
</dbReference>
<dbReference type="CDD" id="cd07377">
    <property type="entry name" value="WHTH_GntR"/>
    <property type="match status" value="1"/>
</dbReference>
<comment type="caution">
    <text evidence="7">The sequence shown here is derived from an EMBL/GenBank/DDBJ whole genome shotgun (WGS) entry which is preliminary data.</text>
</comment>
<reference evidence="8" key="1">
    <citation type="submission" date="2017-12" db="EMBL/GenBank/DDBJ databases">
        <title>Draft genome sequence of Telmatospirillum siberiense 26-4b1T, an acidotolerant peatland alphaproteobacterium potentially involved in sulfur cycling.</title>
        <authorList>
            <person name="Hausmann B."/>
            <person name="Pjevac P."/>
            <person name="Schreck K."/>
            <person name="Herbold C.W."/>
            <person name="Daims H."/>
            <person name="Wagner M."/>
            <person name="Pester M."/>
            <person name="Loy A."/>
        </authorList>
    </citation>
    <scope>NUCLEOTIDE SEQUENCE [LARGE SCALE GENOMIC DNA]</scope>
    <source>
        <strain evidence="8">26-4b1</strain>
    </source>
</reference>
<dbReference type="GO" id="GO:0003700">
    <property type="term" value="F:DNA-binding transcription factor activity"/>
    <property type="evidence" value="ECO:0007669"/>
    <property type="project" value="InterPro"/>
</dbReference>
<dbReference type="Gene3D" id="1.10.10.10">
    <property type="entry name" value="Winged helix-like DNA-binding domain superfamily/Winged helix DNA-binding domain"/>
    <property type="match status" value="1"/>
</dbReference>
<dbReference type="RefSeq" id="WP_101251799.1">
    <property type="nucleotide sequence ID" value="NZ_PIUM01000021.1"/>
</dbReference>
<evidence type="ECO:0000256" key="4">
    <source>
        <dbReference type="ARBA" id="ARBA00023125"/>
    </source>
</evidence>
<protein>
    <submittedName>
        <fullName evidence="7">GntR family transcriptional regulator</fullName>
    </submittedName>
</protein>
<evidence type="ECO:0000256" key="2">
    <source>
        <dbReference type="ARBA" id="ARBA00022898"/>
    </source>
</evidence>
<evidence type="ECO:0000256" key="5">
    <source>
        <dbReference type="ARBA" id="ARBA00023163"/>
    </source>
</evidence>
<evidence type="ECO:0000313" key="8">
    <source>
        <dbReference type="Proteomes" id="UP000233293"/>
    </source>
</evidence>
<dbReference type="Proteomes" id="UP000233293">
    <property type="component" value="Unassembled WGS sequence"/>
</dbReference>
<dbReference type="AlphaFoldDB" id="A0A2N3PSC1"/>
<dbReference type="CDD" id="cd00609">
    <property type="entry name" value="AAT_like"/>
    <property type="match status" value="1"/>
</dbReference>
<dbReference type="InterPro" id="IPR015421">
    <property type="entry name" value="PyrdxlP-dep_Trfase_major"/>
</dbReference>
<dbReference type="PROSITE" id="PS50949">
    <property type="entry name" value="HTH_GNTR"/>
    <property type="match status" value="1"/>
</dbReference>
<keyword evidence="5" id="KW-0804">Transcription</keyword>
<dbReference type="InterPro" id="IPR000524">
    <property type="entry name" value="Tscrpt_reg_HTH_GntR"/>
</dbReference>
<dbReference type="PANTHER" id="PTHR46577">
    <property type="entry name" value="HTH-TYPE TRANSCRIPTIONAL REGULATORY PROTEIN GABR"/>
    <property type="match status" value="1"/>
</dbReference>
<dbReference type="GO" id="GO:0030170">
    <property type="term" value="F:pyridoxal phosphate binding"/>
    <property type="evidence" value="ECO:0007669"/>
    <property type="project" value="InterPro"/>
</dbReference>
<dbReference type="InterPro" id="IPR051446">
    <property type="entry name" value="HTH_trans_reg/aminotransferase"/>
</dbReference>
<name>A0A2N3PSC1_9PROT</name>
<dbReference type="SMART" id="SM00345">
    <property type="entry name" value="HTH_GNTR"/>
    <property type="match status" value="1"/>
</dbReference>
<evidence type="ECO:0000256" key="1">
    <source>
        <dbReference type="ARBA" id="ARBA00005384"/>
    </source>
</evidence>
<gene>
    <name evidence="7" type="ORF">CWS72_16870</name>
</gene>
<dbReference type="InterPro" id="IPR036388">
    <property type="entry name" value="WH-like_DNA-bd_sf"/>
</dbReference>
<dbReference type="SUPFAM" id="SSF53383">
    <property type="entry name" value="PLP-dependent transferases"/>
    <property type="match status" value="1"/>
</dbReference>
<dbReference type="InterPro" id="IPR015422">
    <property type="entry name" value="PyrdxlP-dep_Trfase_small"/>
</dbReference>
<evidence type="ECO:0000259" key="6">
    <source>
        <dbReference type="PROSITE" id="PS50949"/>
    </source>
</evidence>
<accession>A0A2N3PSC1</accession>